<dbReference type="PRINTS" id="PR00081">
    <property type="entry name" value="GDHRDH"/>
</dbReference>
<dbReference type="EMBL" id="HBER01028560">
    <property type="protein sequence ID" value="CAD8539053.1"/>
    <property type="molecule type" value="Transcribed_RNA"/>
</dbReference>
<dbReference type="GO" id="GO:0016491">
    <property type="term" value="F:oxidoreductase activity"/>
    <property type="evidence" value="ECO:0007669"/>
    <property type="project" value="UniProtKB-KW"/>
</dbReference>
<dbReference type="Gene3D" id="3.40.50.720">
    <property type="entry name" value="NAD(P)-binding Rossmann-like Domain"/>
    <property type="match status" value="1"/>
</dbReference>
<comment type="similarity">
    <text evidence="1 3">Belongs to the short-chain dehydrogenases/reductases (SDR) family.</text>
</comment>
<dbReference type="Pfam" id="PF00106">
    <property type="entry name" value="adh_short"/>
    <property type="match status" value="1"/>
</dbReference>
<dbReference type="PROSITE" id="PS00061">
    <property type="entry name" value="ADH_SHORT"/>
    <property type="match status" value="1"/>
</dbReference>
<keyword evidence="2" id="KW-0560">Oxidoreductase</keyword>
<evidence type="ECO:0000256" key="2">
    <source>
        <dbReference type="ARBA" id="ARBA00023002"/>
    </source>
</evidence>
<dbReference type="InterPro" id="IPR036291">
    <property type="entry name" value="NAD(P)-bd_dom_sf"/>
</dbReference>
<dbReference type="CDD" id="cd05233">
    <property type="entry name" value="SDR_c"/>
    <property type="match status" value="1"/>
</dbReference>
<accession>A0A7S0NYG0</accession>
<dbReference type="PANTHER" id="PTHR43669">
    <property type="entry name" value="5-KETO-D-GLUCONATE 5-REDUCTASE"/>
    <property type="match status" value="1"/>
</dbReference>
<dbReference type="InterPro" id="IPR002347">
    <property type="entry name" value="SDR_fam"/>
</dbReference>
<name>A0A7S0NYG0_9EUKA</name>
<proteinExistence type="inferred from homology"/>
<dbReference type="SUPFAM" id="SSF51735">
    <property type="entry name" value="NAD(P)-binding Rossmann-fold domains"/>
    <property type="match status" value="1"/>
</dbReference>
<dbReference type="AlphaFoldDB" id="A0A7S0NYG0"/>
<dbReference type="PRINTS" id="PR00080">
    <property type="entry name" value="SDRFAMILY"/>
</dbReference>
<evidence type="ECO:0008006" key="5">
    <source>
        <dbReference type="Google" id="ProtNLM"/>
    </source>
</evidence>
<protein>
    <recommendedName>
        <fullName evidence="5">Ketoreductase (KR) domain-containing protein</fullName>
    </recommendedName>
</protein>
<gene>
    <name evidence="4" type="ORF">CLEP1334_LOCUS14336</name>
</gene>
<sequence>MVDSVLCGATTVVFGGSGSIGSAIARSLFLAGATVIISGRSLERLSKAAADIITDAEASAAAAPSGGTCGKRSRASSCTGRVVPLACDITDSASVSGFFCEVEREYGLCSLLVNSAGLLLGGATEDLAAQDLRASLEVNVVGPALCAREAFKHMQRRPATLKDTGGGGRIINVGSISAFSPRPDGLAYTTSKFALQGLTRSLALDGRRHGIAVGAVHAGNVYSELLTKEQIAQREQTEGFITAADVAQTVLTMAQLPLSANVLELTVIPTGQPLVGRG</sequence>
<evidence type="ECO:0000256" key="3">
    <source>
        <dbReference type="RuleBase" id="RU000363"/>
    </source>
</evidence>
<organism evidence="4">
    <name type="scientific">Calcidiscus leptoporus</name>
    <dbReference type="NCBI Taxonomy" id="127549"/>
    <lineage>
        <taxon>Eukaryota</taxon>
        <taxon>Haptista</taxon>
        <taxon>Haptophyta</taxon>
        <taxon>Prymnesiophyceae</taxon>
        <taxon>Coccolithales</taxon>
        <taxon>Calcidiscaceae</taxon>
        <taxon>Calcidiscus</taxon>
    </lineage>
</organism>
<evidence type="ECO:0000313" key="4">
    <source>
        <dbReference type="EMBL" id="CAD8539053.1"/>
    </source>
</evidence>
<dbReference type="PANTHER" id="PTHR43669:SF3">
    <property type="entry name" value="ALCOHOL DEHYDROGENASE, PUTATIVE (AFU_ORTHOLOGUE AFUA_3G03445)-RELATED"/>
    <property type="match status" value="1"/>
</dbReference>
<reference evidence="4" key="1">
    <citation type="submission" date="2021-01" db="EMBL/GenBank/DDBJ databases">
        <authorList>
            <person name="Corre E."/>
            <person name="Pelletier E."/>
            <person name="Niang G."/>
            <person name="Scheremetjew M."/>
            <person name="Finn R."/>
            <person name="Kale V."/>
            <person name="Holt S."/>
            <person name="Cochrane G."/>
            <person name="Meng A."/>
            <person name="Brown T."/>
            <person name="Cohen L."/>
        </authorList>
    </citation>
    <scope>NUCLEOTIDE SEQUENCE</scope>
    <source>
        <strain evidence="4">RCC1130</strain>
    </source>
</reference>
<dbReference type="InterPro" id="IPR020904">
    <property type="entry name" value="Sc_DH/Rdtase_CS"/>
</dbReference>
<evidence type="ECO:0000256" key="1">
    <source>
        <dbReference type="ARBA" id="ARBA00006484"/>
    </source>
</evidence>